<dbReference type="Gene3D" id="3.40.50.1450">
    <property type="entry name" value="HybD-like"/>
    <property type="match status" value="1"/>
</dbReference>
<accession>A0A1F6C6A9</accession>
<keyword evidence="2" id="KW-0645">Protease</keyword>
<comment type="similarity">
    <text evidence="1">Belongs to the peptidase A31 family.</text>
</comment>
<sequence>MNAPERKNLLLALGNDLLGDDGVGLLAARLLREAFQDEVEVVESGEAGLALVEMLEGYERVLLLDAVVTGRCPPGAVLEFSPRDFQEVVAPSPHYAGLPEVLDLAGRLGIPFPKEIRILALEVENPYAFQEGLSPPVQKALPAFVERAGQVLKGWKEEGDG</sequence>
<dbReference type="PRINTS" id="PR00446">
    <property type="entry name" value="HYDRGNUPTAKE"/>
</dbReference>
<proteinExistence type="inferred from homology"/>
<dbReference type="PANTHER" id="PTHR30302">
    <property type="entry name" value="HYDROGENASE 1 MATURATION PROTEASE"/>
    <property type="match status" value="1"/>
</dbReference>
<dbReference type="CDD" id="cd00518">
    <property type="entry name" value="H2MP"/>
    <property type="match status" value="1"/>
</dbReference>
<dbReference type="SUPFAM" id="SSF53163">
    <property type="entry name" value="HybD-like"/>
    <property type="match status" value="1"/>
</dbReference>
<evidence type="ECO:0000313" key="5">
    <source>
        <dbReference type="EMBL" id="OGG44659.1"/>
    </source>
</evidence>
<dbReference type="NCBIfam" id="TIGR00072">
    <property type="entry name" value="hydrog_prot"/>
    <property type="match status" value="1"/>
</dbReference>
<dbReference type="GO" id="GO:0008047">
    <property type="term" value="F:enzyme activator activity"/>
    <property type="evidence" value="ECO:0007669"/>
    <property type="project" value="InterPro"/>
</dbReference>
<dbReference type="PANTHER" id="PTHR30302:SF1">
    <property type="entry name" value="HYDROGENASE 2 MATURATION PROTEASE"/>
    <property type="match status" value="1"/>
</dbReference>
<evidence type="ECO:0008006" key="7">
    <source>
        <dbReference type="Google" id="ProtNLM"/>
    </source>
</evidence>
<evidence type="ECO:0000256" key="4">
    <source>
        <dbReference type="ARBA" id="ARBA00022801"/>
    </source>
</evidence>
<keyword evidence="3" id="KW-0064">Aspartyl protease</keyword>
<dbReference type="Proteomes" id="UP000178606">
    <property type="component" value="Unassembled WGS sequence"/>
</dbReference>
<keyword evidence="4" id="KW-0378">Hydrolase</keyword>
<dbReference type="GO" id="GO:0004190">
    <property type="term" value="F:aspartic-type endopeptidase activity"/>
    <property type="evidence" value="ECO:0007669"/>
    <property type="project" value="UniProtKB-KW"/>
</dbReference>
<gene>
    <name evidence="5" type="ORF">A3F84_11455</name>
</gene>
<evidence type="ECO:0000313" key="6">
    <source>
        <dbReference type="Proteomes" id="UP000178606"/>
    </source>
</evidence>
<reference evidence="5 6" key="1">
    <citation type="journal article" date="2016" name="Nat. Commun.">
        <title>Thousands of microbial genomes shed light on interconnected biogeochemical processes in an aquifer system.</title>
        <authorList>
            <person name="Anantharaman K."/>
            <person name="Brown C.T."/>
            <person name="Hug L.A."/>
            <person name="Sharon I."/>
            <person name="Castelle C.J."/>
            <person name="Probst A.J."/>
            <person name="Thomas B.C."/>
            <person name="Singh A."/>
            <person name="Wilkins M.J."/>
            <person name="Karaoz U."/>
            <person name="Brodie E.L."/>
            <person name="Williams K.H."/>
            <person name="Hubbard S.S."/>
            <person name="Banfield J.F."/>
        </authorList>
    </citation>
    <scope>NUCLEOTIDE SEQUENCE [LARGE SCALE GENOMIC DNA]</scope>
    <source>
        <strain evidence="6">RIFCSPLOWO2_12_FULL_64_10</strain>
    </source>
</reference>
<name>A0A1F6C6A9_HANXR</name>
<evidence type="ECO:0000256" key="1">
    <source>
        <dbReference type="ARBA" id="ARBA00006814"/>
    </source>
</evidence>
<dbReference type="EMBL" id="MFKF01000398">
    <property type="protein sequence ID" value="OGG44659.1"/>
    <property type="molecule type" value="Genomic_DNA"/>
</dbReference>
<evidence type="ECO:0000256" key="2">
    <source>
        <dbReference type="ARBA" id="ARBA00022670"/>
    </source>
</evidence>
<dbReference type="Pfam" id="PF01750">
    <property type="entry name" value="HycI"/>
    <property type="match status" value="1"/>
</dbReference>
<comment type="caution">
    <text evidence="5">The sequence shown here is derived from an EMBL/GenBank/DDBJ whole genome shotgun (WGS) entry which is preliminary data.</text>
</comment>
<evidence type="ECO:0000256" key="3">
    <source>
        <dbReference type="ARBA" id="ARBA00022750"/>
    </source>
</evidence>
<protein>
    <recommendedName>
        <fullName evidence="7">Hydrogenase maturation protease</fullName>
    </recommendedName>
</protein>
<dbReference type="InterPro" id="IPR000671">
    <property type="entry name" value="Peptidase_A31"/>
</dbReference>
<dbReference type="AlphaFoldDB" id="A0A1F6C6A9"/>
<dbReference type="InterPro" id="IPR023430">
    <property type="entry name" value="Pept_HybD-like_dom_sf"/>
</dbReference>
<dbReference type="GO" id="GO:0016485">
    <property type="term" value="P:protein processing"/>
    <property type="evidence" value="ECO:0007669"/>
    <property type="project" value="TreeGrafter"/>
</dbReference>
<organism evidence="5 6">
    <name type="scientific">Handelsmanbacteria sp. (strain RIFCSPLOWO2_12_FULL_64_10)</name>
    <dbReference type="NCBI Taxonomy" id="1817868"/>
    <lineage>
        <taxon>Bacteria</taxon>
        <taxon>Candidatus Handelsmaniibacteriota</taxon>
    </lineage>
</organism>